<accession>A0A6J7JFX0</accession>
<name>A0A6J7JFX0_9ZZZZ</name>
<reference evidence="1" key="1">
    <citation type="submission" date="2020-05" db="EMBL/GenBank/DDBJ databases">
        <authorList>
            <person name="Chiriac C."/>
            <person name="Salcher M."/>
            <person name="Ghai R."/>
            <person name="Kavagutti S V."/>
        </authorList>
    </citation>
    <scope>NUCLEOTIDE SEQUENCE</scope>
</reference>
<protein>
    <submittedName>
        <fullName evidence="1">Unannotated protein</fullName>
    </submittedName>
</protein>
<organism evidence="1">
    <name type="scientific">freshwater metagenome</name>
    <dbReference type="NCBI Taxonomy" id="449393"/>
    <lineage>
        <taxon>unclassified sequences</taxon>
        <taxon>metagenomes</taxon>
        <taxon>ecological metagenomes</taxon>
    </lineage>
</organism>
<proteinExistence type="predicted"/>
<gene>
    <name evidence="1" type="ORF">UFOPK3564_03017</name>
</gene>
<dbReference type="EMBL" id="CAFBMK010000254">
    <property type="protein sequence ID" value="CAB4942235.1"/>
    <property type="molecule type" value="Genomic_DNA"/>
</dbReference>
<evidence type="ECO:0000313" key="1">
    <source>
        <dbReference type="EMBL" id="CAB4942235.1"/>
    </source>
</evidence>
<dbReference type="AlphaFoldDB" id="A0A6J7JFX0"/>
<sequence>MDDRPQGPYDVAEATGDRLTPQAFADWITEDIAQRLYASRQDIADAVVSLPAAGPGAEEVREHLLLVIRNLHDMADRLRARPEDHAAPGELARCAAAVARECENARLLIARCAESVVEDLRMDAEGERLARDGRRLQLVSRAA</sequence>